<reference evidence="4" key="2">
    <citation type="submission" date="2023-07" db="EMBL/GenBank/DDBJ databases">
        <authorList>
            <consortium name="Lawrence Berkeley National Laboratory"/>
            <person name="Haridas S."/>
            <person name="Hensen N."/>
            <person name="Bonometti L."/>
            <person name="Westerberg I."/>
            <person name="Brannstrom I.O."/>
            <person name="Guillou S."/>
            <person name="Cros-Aarteil S."/>
            <person name="Calhoun S."/>
            <person name="Kuo A."/>
            <person name="Mondo S."/>
            <person name="Pangilinan J."/>
            <person name="Riley R."/>
            <person name="LaButti K."/>
            <person name="Andreopoulos B."/>
            <person name="Lipzen A."/>
            <person name="Chen C."/>
            <person name="Yanf M."/>
            <person name="Daum C."/>
            <person name="Ng V."/>
            <person name="Clum A."/>
            <person name="Steindorff A."/>
            <person name="Ohm R."/>
            <person name="Martin F."/>
            <person name="Silar P."/>
            <person name="Natvig D."/>
            <person name="Lalanne C."/>
            <person name="Gautier V."/>
            <person name="Ament-velasquez S.L."/>
            <person name="Kruys A."/>
            <person name="Hutchinson M.I."/>
            <person name="Powell A.J."/>
            <person name="Barry K."/>
            <person name="Miller A.N."/>
            <person name="Grigoriev I.V."/>
            <person name="Debuchy R."/>
            <person name="Gladieux P."/>
            <person name="Thoren M.H."/>
            <person name="Johannesson H."/>
        </authorList>
    </citation>
    <scope>NUCLEOTIDE SEQUENCE</scope>
    <source>
        <strain evidence="4">FGSC 1904</strain>
    </source>
</reference>
<sequence>MSIQPLPGDVIAQIKSSAVITSLNGVVDGLLRNSLDAGATKINISIDYSRGNCTVEDNGFGIPPACFREDGGLGKLYYTSRYPPQPDLHGRHGQFLASLAALSLLSISSHHHEHRSHNALTIHNSRLVARNTPALPEERVLAFASGTRVTVRNLFGSMPVRVKHRATEVERLGTAKSLDQLIHTIVSILLPWPTEADLSIRDAVSRHTVTLRTSGITRQLQDRRNSANQLVLRASSLFAQASLTEEQDSKSWVPVGASVPGVAVSGCICLVPVATKRVQFMSLGIQPLSNENDSNILYEEVNRVFANSGFGIIEEAALNEGQPRRKEGFTLKELKPRKGIDRWPMFFLRITMHGQESAFNANELLDERQQDLSLITDLLQVIAYEFLKKHHFRPRSINAFERLKTSRGSLAEPGRPERTGPASSSQPASSRSRNNISPELARSSASTSRASSSSRHIEEGLSSPFTSWSRVKSGSTHELVSKSSASASISSTDKTVTSASTPTQPVEIVPWAQNPLFDREGKLIRKPFEDVEQPTSSNGYSTSRGLSRQSSVPSSLGSDKTDNYVEWVDPVTKTRTLIDPRTGFMIRPHSAPGTKPRDTPKPRQKESRRRAAAPVSKSTAFKPVEAPIPRVPELYESMEHSTHHSCNHHSTGGVNLEPGNGGALLTLQGRISRDALRTATVIAQVDKKFIFVKLVPTEADKIAPSAGVDPSVLVLIDQHAADERVRVEDLMKFYFNVVHNQIAAQTQSLQRPLRFDLSRQDGNLLVRYKPHLEYWGIFYEVFADEKKTTRFTVEVQSLPPSILERCRLEPRVLIELLRKEIWKLNDNPGMAMSTNRGVSDAHREGERDWVARFHDCPEGILELLNSRSCRSAIMFNDELSLDECQSLVLQLADCAFPFQCAHGRPSMVPLMDLGGTFAPKSDLTVPDDFDKIRGDVKGKKSLWSELGDWRRKKAEDR</sequence>
<dbReference type="InterPro" id="IPR036890">
    <property type="entry name" value="HATPase_C_sf"/>
</dbReference>
<protein>
    <submittedName>
        <fullName evidence="4">MLH3 protein</fullName>
    </submittedName>
</protein>
<evidence type="ECO:0000259" key="3">
    <source>
        <dbReference type="SMART" id="SM00853"/>
    </source>
</evidence>
<dbReference type="EMBL" id="JAUTDP010000011">
    <property type="protein sequence ID" value="KAK3392571.1"/>
    <property type="molecule type" value="Genomic_DNA"/>
</dbReference>
<accession>A0AAE0U6B7</accession>
<dbReference type="Pfam" id="PF13589">
    <property type="entry name" value="HATPase_c_3"/>
    <property type="match status" value="1"/>
</dbReference>
<dbReference type="PANTHER" id="PTHR10073:SF47">
    <property type="entry name" value="DNA MISMATCH REPAIR PROTEIN MLH3"/>
    <property type="match status" value="1"/>
</dbReference>
<feature type="region of interest" description="Disordered" evidence="2">
    <location>
        <begin position="526"/>
        <end position="562"/>
    </location>
</feature>
<feature type="compositionally biased region" description="Low complexity" evidence="2">
    <location>
        <begin position="481"/>
        <end position="491"/>
    </location>
</feature>
<feature type="compositionally biased region" description="Polar residues" evidence="2">
    <location>
        <begin position="533"/>
        <end position="558"/>
    </location>
</feature>
<dbReference type="InterPro" id="IPR014790">
    <property type="entry name" value="MutL_C"/>
</dbReference>
<dbReference type="InterPro" id="IPR042120">
    <property type="entry name" value="MutL_C_dimsub"/>
</dbReference>
<reference evidence="4" key="1">
    <citation type="journal article" date="2023" name="Mol. Phylogenet. Evol.">
        <title>Genome-scale phylogeny and comparative genomics of the fungal order Sordariales.</title>
        <authorList>
            <person name="Hensen N."/>
            <person name="Bonometti L."/>
            <person name="Westerberg I."/>
            <person name="Brannstrom I.O."/>
            <person name="Guillou S."/>
            <person name="Cros-Aarteil S."/>
            <person name="Calhoun S."/>
            <person name="Haridas S."/>
            <person name="Kuo A."/>
            <person name="Mondo S."/>
            <person name="Pangilinan J."/>
            <person name="Riley R."/>
            <person name="LaButti K."/>
            <person name="Andreopoulos B."/>
            <person name="Lipzen A."/>
            <person name="Chen C."/>
            <person name="Yan M."/>
            <person name="Daum C."/>
            <person name="Ng V."/>
            <person name="Clum A."/>
            <person name="Steindorff A."/>
            <person name="Ohm R.A."/>
            <person name="Martin F."/>
            <person name="Silar P."/>
            <person name="Natvig D.O."/>
            <person name="Lalanne C."/>
            <person name="Gautier V."/>
            <person name="Ament-Velasquez S.L."/>
            <person name="Kruys A."/>
            <person name="Hutchinson M.I."/>
            <person name="Powell A.J."/>
            <person name="Barry K."/>
            <person name="Miller A.N."/>
            <person name="Grigoriev I.V."/>
            <person name="Debuchy R."/>
            <person name="Gladieux P."/>
            <person name="Hiltunen Thoren M."/>
            <person name="Johannesson H."/>
        </authorList>
    </citation>
    <scope>NUCLEOTIDE SEQUENCE</scope>
    <source>
        <strain evidence="4">FGSC 1904</strain>
    </source>
</reference>
<dbReference type="Pfam" id="PF08676">
    <property type="entry name" value="MutL_C"/>
    <property type="match status" value="1"/>
</dbReference>
<dbReference type="Gene3D" id="3.30.1370.100">
    <property type="entry name" value="MutL, C-terminal domain, regulatory subdomain"/>
    <property type="match status" value="1"/>
</dbReference>
<evidence type="ECO:0000256" key="1">
    <source>
        <dbReference type="ARBA" id="ARBA00006082"/>
    </source>
</evidence>
<dbReference type="Proteomes" id="UP001281003">
    <property type="component" value="Unassembled WGS sequence"/>
</dbReference>
<organism evidence="4 5">
    <name type="scientific">Sordaria brevicollis</name>
    <dbReference type="NCBI Taxonomy" id="83679"/>
    <lineage>
        <taxon>Eukaryota</taxon>
        <taxon>Fungi</taxon>
        <taxon>Dikarya</taxon>
        <taxon>Ascomycota</taxon>
        <taxon>Pezizomycotina</taxon>
        <taxon>Sordariomycetes</taxon>
        <taxon>Sordariomycetidae</taxon>
        <taxon>Sordariales</taxon>
        <taxon>Sordariaceae</taxon>
        <taxon>Sordaria</taxon>
    </lineage>
</organism>
<dbReference type="GO" id="GO:0032300">
    <property type="term" value="C:mismatch repair complex"/>
    <property type="evidence" value="ECO:0007669"/>
    <property type="project" value="InterPro"/>
</dbReference>
<dbReference type="AlphaFoldDB" id="A0AAE0U6B7"/>
<dbReference type="Gene3D" id="3.30.1540.20">
    <property type="entry name" value="MutL, C-terminal domain, dimerisation subdomain"/>
    <property type="match status" value="1"/>
</dbReference>
<dbReference type="InterPro" id="IPR038973">
    <property type="entry name" value="MutL/Mlh/Pms-like"/>
</dbReference>
<feature type="region of interest" description="Disordered" evidence="2">
    <location>
        <begin position="481"/>
        <end position="513"/>
    </location>
</feature>
<feature type="region of interest" description="Disordered" evidence="2">
    <location>
        <begin position="406"/>
        <end position="469"/>
    </location>
</feature>
<evidence type="ECO:0000256" key="2">
    <source>
        <dbReference type="SAM" id="MobiDB-lite"/>
    </source>
</evidence>
<dbReference type="GO" id="GO:0140664">
    <property type="term" value="F:ATP-dependent DNA damage sensor activity"/>
    <property type="evidence" value="ECO:0007669"/>
    <property type="project" value="InterPro"/>
</dbReference>
<gene>
    <name evidence="4" type="ORF">B0T20DRAFT_360429</name>
</gene>
<dbReference type="GO" id="GO:0016887">
    <property type="term" value="F:ATP hydrolysis activity"/>
    <property type="evidence" value="ECO:0007669"/>
    <property type="project" value="InterPro"/>
</dbReference>
<evidence type="ECO:0000313" key="4">
    <source>
        <dbReference type="EMBL" id="KAK3392571.1"/>
    </source>
</evidence>
<feature type="domain" description="MutL C-terminal dimerisation" evidence="3">
    <location>
        <begin position="681"/>
        <end position="879"/>
    </location>
</feature>
<name>A0AAE0U6B7_SORBR</name>
<dbReference type="Gene3D" id="3.30.565.10">
    <property type="entry name" value="Histidine kinase-like ATPase, C-terminal domain"/>
    <property type="match status" value="1"/>
</dbReference>
<dbReference type="InterPro" id="IPR037198">
    <property type="entry name" value="MutL_C_sf"/>
</dbReference>
<dbReference type="GO" id="GO:0005524">
    <property type="term" value="F:ATP binding"/>
    <property type="evidence" value="ECO:0007669"/>
    <property type="project" value="InterPro"/>
</dbReference>
<dbReference type="SUPFAM" id="SSF118116">
    <property type="entry name" value="DNA mismatch repair protein MutL"/>
    <property type="match status" value="1"/>
</dbReference>
<comment type="caution">
    <text evidence="4">The sequence shown here is derived from an EMBL/GenBank/DDBJ whole genome shotgun (WGS) entry which is preliminary data.</text>
</comment>
<feature type="region of interest" description="Disordered" evidence="2">
    <location>
        <begin position="579"/>
        <end position="617"/>
    </location>
</feature>
<proteinExistence type="inferred from homology"/>
<feature type="compositionally biased region" description="Basic and acidic residues" evidence="2">
    <location>
        <begin position="595"/>
        <end position="605"/>
    </location>
</feature>
<comment type="similarity">
    <text evidence="1">Belongs to the DNA mismatch repair MutL/HexB family.</text>
</comment>
<evidence type="ECO:0000313" key="5">
    <source>
        <dbReference type="Proteomes" id="UP001281003"/>
    </source>
</evidence>
<dbReference type="InterPro" id="IPR042121">
    <property type="entry name" value="MutL_C_regsub"/>
</dbReference>
<dbReference type="SMART" id="SM00853">
    <property type="entry name" value="MutL_C"/>
    <property type="match status" value="1"/>
</dbReference>
<feature type="compositionally biased region" description="Polar residues" evidence="2">
    <location>
        <begin position="492"/>
        <end position="504"/>
    </location>
</feature>
<dbReference type="SUPFAM" id="SSF55874">
    <property type="entry name" value="ATPase domain of HSP90 chaperone/DNA topoisomerase II/histidine kinase"/>
    <property type="match status" value="1"/>
</dbReference>
<keyword evidence="5" id="KW-1185">Reference proteome</keyword>
<dbReference type="GO" id="GO:0006298">
    <property type="term" value="P:mismatch repair"/>
    <property type="evidence" value="ECO:0007669"/>
    <property type="project" value="InterPro"/>
</dbReference>
<dbReference type="PANTHER" id="PTHR10073">
    <property type="entry name" value="DNA MISMATCH REPAIR PROTEIN MLH, PMS, MUTL"/>
    <property type="match status" value="1"/>
</dbReference>
<feature type="compositionally biased region" description="Low complexity" evidence="2">
    <location>
        <begin position="421"/>
        <end position="454"/>
    </location>
</feature>